<keyword evidence="2" id="KW-1185">Reference proteome</keyword>
<evidence type="ECO:0000313" key="2">
    <source>
        <dbReference type="Proteomes" id="UP001162164"/>
    </source>
</evidence>
<organism evidence="1 2">
    <name type="scientific">Molorchus minor</name>
    <dbReference type="NCBI Taxonomy" id="1323400"/>
    <lineage>
        <taxon>Eukaryota</taxon>
        <taxon>Metazoa</taxon>
        <taxon>Ecdysozoa</taxon>
        <taxon>Arthropoda</taxon>
        <taxon>Hexapoda</taxon>
        <taxon>Insecta</taxon>
        <taxon>Pterygota</taxon>
        <taxon>Neoptera</taxon>
        <taxon>Endopterygota</taxon>
        <taxon>Coleoptera</taxon>
        <taxon>Polyphaga</taxon>
        <taxon>Cucujiformia</taxon>
        <taxon>Chrysomeloidea</taxon>
        <taxon>Cerambycidae</taxon>
        <taxon>Lamiinae</taxon>
        <taxon>Monochamini</taxon>
        <taxon>Molorchus</taxon>
    </lineage>
</organism>
<sequence>MIIVIIRSIVKFDFRDARSKFIFSADTSIALRLTHLMGMWYGAEIIDHQQERHFSTPSTSCPIIHISEYRAPITENPLYRNYNYSYGYGTGKIFILGDWARF</sequence>
<dbReference type="Proteomes" id="UP001162164">
    <property type="component" value="Unassembled WGS sequence"/>
</dbReference>
<accession>A0ABQ9K6N7</accession>
<dbReference type="EMBL" id="JAPWTJ010000013">
    <property type="protein sequence ID" value="KAJ8985509.1"/>
    <property type="molecule type" value="Genomic_DNA"/>
</dbReference>
<comment type="caution">
    <text evidence="1">The sequence shown here is derived from an EMBL/GenBank/DDBJ whole genome shotgun (WGS) entry which is preliminary data.</text>
</comment>
<proteinExistence type="predicted"/>
<gene>
    <name evidence="1" type="ORF">NQ317_015053</name>
</gene>
<reference evidence="1" key="1">
    <citation type="journal article" date="2023" name="Insect Mol. Biol.">
        <title>Genome sequencing provides insights into the evolution of gene families encoding plant cell wall-degrading enzymes in longhorned beetles.</title>
        <authorList>
            <person name="Shin N.R."/>
            <person name="Okamura Y."/>
            <person name="Kirsch R."/>
            <person name="Pauchet Y."/>
        </authorList>
    </citation>
    <scope>NUCLEOTIDE SEQUENCE</scope>
    <source>
        <strain evidence="1">MMC_N1</strain>
    </source>
</reference>
<name>A0ABQ9K6N7_9CUCU</name>
<protein>
    <submittedName>
        <fullName evidence="1">Uncharacterized protein</fullName>
    </submittedName>
</protein>
<evidence type="ECO:0000313" key="1">
    <source>
        <dbReference type="EMBL" id="KAJ8985509.1"/>
    </source>
</evidence>